<reference evidence="8" key="1">
    <citation type="submission" date="2012-12" db="EMBL/GenBank/DDBJ databases">
        <title>Identification and characterization of a phenylalanine ammonia-lyase gene family in Isatis indigotica Fort.</title>
        <authorList>
            <person name="Liu Q."/>
            <person name="Chen J."/>
            <person name="Zhou X."/>
            <person name="Di P."/>
            <person name="Xiao Y."/>
            <person name="Xuan H."/>
            <person name="Zhang L."/>
            <person name="Chen W."/>
        </authorList>
    </citation>
    <scope>NUCLEOTIDE SEQUENCE</scope>
    <source>
        <tissue evidence="8">Salivary gland</tissue>
    </source>
</reference>
<dbReference type="Pfam" id="PF12115">
    <property type="entry name" value="Salp15"/>
    <property type="match status" value="1"/>
</dbReference>
<feature type="chain" id="PRO_5005516482" evidence="7">
    <location>
        <begin position="19"/>
        <end position="145"/>
    </location>
</feature>
<feature type="compositionally biased region" description="Polar residues" evidence="6">
    <location>
        <begin position="26"/>
        <end position="35"/>
    </location>
</feature>
<accession>A0A0K8R9Y2</accession>
<evidence type="ECO:0000256" key="1">
    <source>
        <dbReference type="ARBA" id="ARBA00004613"/>
    </source>
</evidence>
<evidence type="ECO:0000256" key="3">
    <source>
        <dbReference type="ARBA" id="ARBA00022729"/>
    </source>
</evidence>
<evidence type="ECO:0000256" key="5">
    <source>
        <dbReference type="ARBA" id="ARBA00034321"/>
    </source>
</evidence>
<name>A0A0K8R9Y2_IXORI</name>
<comment type="subcellular location">
    <subcellularLocation>
        <location evidence="1">Secreted</location>
    </subcellularLocation>
</comment>
<evidence type="ECO:0000256" key="7">
    <source>
        <dbReference type="SAM" id="SignalP"/>
    </source>
</evidence>
<sequence length="145" mass="16170">MFKLKFFILFLLAGLCFGNSSGSETVEAESSNGEATNDAVESKTSEKSPSQALEDAIDLPNWIPDKKSFAEALLKNCHNQNSWERINNKYIDWENCTYMCRHDVSENDGHVNKLPEDSPCGEDGRKCIRGSCLPKPTPLPIPSCR</sequence>
<dbReference type="InterPro" id="IPR021971">
    <property type="entry name" value="Salp15"/>
</dbReference>
<organism evidence="8">
    <name type="scientific">Ixodes ricinus</name>
    <name type="common">Common tick</name>
    <name type="synonym">Acarus ricinus</name>
    <dbReference type="NCBI Taxonomy" id="34613"/>
    <lineage>
        <taxon>Eukaryota</taxon>
        <taxon>Metazoa</taxon>
        <taxon>Ecdysozoa</taxon>
        <taxon>Arthropoda</taxon>
        <taxon>Chelicerata</taxon>
        <taxon>Arachnida</taxon>
        <taxon>Acari</taxon>
        <taxon>Parasitiformes</taxon>
        <taxon>Ixodida</taxon>
        <taxon>Ixodoidea</taxon>
        <taxon>Ixodidae</taxon>
        <taxon>Ixodinae</taxon>
        <taxon>Ixodes</taxon>
    </lineage>
</organism>
<evidence type="ECO:0000256" key="4">
    <source>
        <dbReference type="ARBA" id="ARBA00023180"/>
    </source>
</evidence>
<evidence type="ECO:0000256" key="6">
    <source>
        <dbReference type="SAM" id="MobiDB-lite"/>
    </source>
</evidence>
<keyword evidence="4" id="KW-0325">Glycoprotein</keyword>
<feature type="region of interest" description="Disordered" evidence="6">
    <location>
        <begin position="26"/>
        <end position="51"/>
    </location>
</feature>
<keyword evidence="2" id="KW-0964">Secreted</keyword>
<comment type="similarity">
    <text evidence="5">Belongs to the salp15 family.</text>
</comment>
<protein>
    <submittedName>
        <fullName evidence="8">Putative ixodes 8-cys protein</fullName>
    </submittedName>
</protein>
<dbReference type="GO" id="GO:0005576">
    <property type="term" value="C:extracellular region"/>
    <property type="evidence" value="ECO:0007669"/>
    <property type="project" value="UniProtKB-SubCell"/>
</dbReference>
<feature type="signal peptide" evidence="7">
    <location>
        <begin position="1"/>
        <end position="18"/>
    </location>
</feature>
<keyword evidence="3 7" id="KW-0732">Signal</keyword>
<evidence type="ECO:0000313" key="8">
    <source>
        <dbReference type="EMBL" id="JAA67977.1"/>
    </source>
</evidence>
<proteinExistence type="evidence at transcript level"/>
<evidence type="ECO:0000256" key="2">
    <source>
        <dbReference type="ARBA" id="ARBA00022525"/>
    </source>
</evidence>
<dbReference type="EMBL" id="GADI01005831">
    <property type="protein sequence ID" value="JAA67977.1"/>
    <property type="molecule type" value="mRNA"/>
</dbReference>
<dbReference type="AlphaFoldDB" id="A0A0K8R9Y2"/>